<proteinExistence type="inferred from homology"/>
<feature type="binding site" evidence="7">
    <location>
        <position position="87"/>
    </location>
    <ligand>
        <name>substrate</name>
    </ligand>
</feature>
<comment type="catalytic activity">
    <reaction evidence="1">
        <text>alpha-D-glucose 6-phosphate = beta-D-glucose 6-phosphate</text>
        <dbReference type="Rhea" id="RHEA:16249"/>
        <dbReference type="ChEBI" id="CHEBI:58225"/>
        <dbReference type="ChEBI" id="CHEBI:58247"/>
        <dbReference type="EC" id="5.1.3.15"/>
    </reaction>
</comment>
<dbReference type="AlphaFoldDB" id="A0A9D4TQW0"/>
<dbReference type="PANTHER" id="PTHR11122:SF13">
    <property type="entry name" value="GLUCOSE-6-PHOSPHATE 1-EPIMERASE"/>
    <property type="match status" value="1"/>
</dbReference>
<dbReference type="InterPro" id="IPR008183">
    <property type="entry name" value="Aldose_1/G6P_1-epimerase"/>
</dbReference>
<evidence type="ECO:0000313" key="8">
    <source>
        <dbReference type="EMBL" id="KAI3432254.1"/>
    </source>
</evidence>
<reference evidence="8" key="2">
    <citation type="submission" date="2020-11" db="EMBL/GenBank/DDBJ databases">
        <authorList>
            <person name="Cecchin M."/>
            <person name="Marcolungo L."/>
            <person name="Rossato M."/>
            <person name="Girolomoni L."/>
            <person name="Cosentino E."/>
            <person name="Cuine S."/>
            <person name="Li-Beisson Y."/>
            <person name="Delledonne M."/>
            <person name="Ballottari M."/>
        </authorList>
    </citation>
    <scope>NUCLEOTIDE SEQUENCE</scope>
    <source>
        <strain evidence="8">211/11P</strain>
        <tissue evidence="8">Whole cell</tissue>
    </source>
</reference>
<dbReference type="PANTHER" id="PTHR11122">
    <property type="entry name" value="APOSPORY-ASSOCIATED PROTEIN C-RELATED"/>
    <property type="match status" value="1"/>
</dbReference>
<dbReference type="GO" id="GO:0005975">
    <property type="term" value="P:carbohydrate metabolic process"/>
    <property type="evidence" value="ECO:0007669"/>
    <property type="project" value="InterPro"/>
</dbReference>
<feature type="binding site" evidence="7">
    <location>
        <position position="82"/>
    </location>
    <ligand>
        <name>substrate</name>
    </ligand>
</feature>
<dbReference type="InterPro" id="IPR014718">
    <property type="entry name" value="GH-type_carb-bd"/>
</dbReference>
<evidence type="ECO:0000256" key="4">
    <source>
        <dbReference type="ARBA" id="ARBA00023235"/>
    </source>
</evidence>
<comment type="caution">
    <text evidence="8">The sequence shown here is derived from an EMBL/GenBank/DDBJ whole genome shotgun (WGS) entry which is preliminary data.</text>
</comment>
<dbReference type="Pfam" id="PF01263">
    <property type="entry name" value="Aldose_epim"/>
    <property type="match status" value="1"/>
</dbReference>
<dbReference type="Gene3D" id="2.70.98.10">
    <property type="match status" value="1"/>
</dbReference>
<dbReference type="GO" id="GO:0030246">
    <property type="term" value="F:carbohydrate binding"/>
    <property type="evidence" value="ECO:0007669"/>
    <property type="project" value="UniProtKB-UniRule"/>
</dbReference>
<reference evidence="8" key="1">
    <citation type="journal article" date="2019" name="Plant J.">
        <title>Chlorella vulgaris genome assembly and annotation reveals the molecular basis for metabolic acclimation to high light conditions.</title>
        <authorList>
            <person name="Cecchin M."/>
            <person name="Marcolungo L."/>
            <person name="Rossato M."/>
            <person name="Girolomoni L."/>
            <person name="Cosentino E."/>
            <person name="Cuine S."/>
            <person name="Li-Beisson Y."/>
            <person name="Delledonne M."/>
            <person name="Ballottari M."/>
        </authorList>
    </citation>
    <scope>NUCLEOTIDE SEQUENCE</scope>
    <source>
        <strain evidence="8">211/11P</strain>
    </source>
</reference>
<gene>
    <name evidence="8" type="ORF">D9Q98_003815</name>
</gene>
<protein>
    <recommendedName>
        <fullName evidence="3 5">glucose-6-phosphate 1-epimerase</fullName>
        <ecNumber evidence="3 5">5.1.3.15</ecNumber>
    </recommendedName>
</protein>
<dbReference type="GO" id="GO:0005737">
    <property type="term" value="C:cytoplasm"/>
    <property type="evidence" value="ECO:0007669"/>
    <property type="project" value="TreeGrafter"/>
</dbReference>
<evidence type="ECO:0000256" key="5">
    <source>
        <dbReference type="PIRNR" id="PIRNR016020"/>
    </source>
</evidence>
<evidence type="ECO:0000256" key="6">
    <source>
        <dbReference type="PIRSR" id="PIRSR016020-1"/>
    </source>
</evidence>
<dbReference type="PIRSF" id="PIRSF016020">
    <property type="entry name" value="PHexose_mutarotase"/>
    <property type="match status" value="1"/>
</dbReference>
<evidence type="ECO:0000313" key="9">
    <source>
        <dbReference type="Proteomes" id="UP001055712"/>
    </source>
</evidence>
<feature type="binding site" evidence="7">
    <location>
        <position position="63"/>
    </location>
    <ligand>
        <name>substrate</name>
    </ligand>
</feature>
<dbReference type="OrthoDB" id="1659429at2759"/>
<feature type="active site" evidence="6">
    <location>
        <position position="257"/>
    </location>
</feature>
<name>A0A9D4TQW0_CHLVU</name>
<dbReference type="GO" id="GO:0047938">
    <property type="term" value="F:glucose-6-phosphate 1-epimerase activity"/>
    <property type="evidence" value="ECO:0007669"/>
    <property type="project" value="UniProtKB-UniRule"/>
</dbReference>
<dbReference type="SUPFAM" id="SSF74650">
    <property type="entry name" value="Galactose mutarotase-like"/>
    <property type="match status" value="1"/>
</dbReference>
<dbReference type="CDD" id="cd09020">
    <property type="entry name" value="D-hex-6-P-epi_like"/>
    <property type="match status" value="1"/>
</dbReference>
<feature type="active site" evidence="6">
    <location>
        <position position="154"/>
    </location>
</feature>
<accession>A0A9D4TQW0</accession>
<evidence type="ECO:0000256" key="3">
    <source>
        <dbReference type="ARBA" id="ARBA00012083"/>
    </source>
</evidence>
<evidence type="ECO:0000256" key="2">
    <source>
        <dbReference type="ARBA" id="ARBA00005866"/>
    </source>
</evidence>
<keyword evidence="4 5" id="KW-0413">Isomerase</keyword>
<comment type="similarity">
    <text evidence="2 5">Belongs to the glucose-6-phosphate 1-epimerase family.</text>
</comment>
<dbReference type="EC" id="5.1.3.15" evidence="3 5"/>
<evidence type="ECO:0000256" key="1">
    <source>
        <dbReference type="ARBA" id="ARBA00001096"/>
    </source>
</evidence>
<dbReference type="EMBL" id="SIDB01000005">
    <property type="protein sequence ID" value="KAI3432254.1"/>
    <property type="molecule type" value="Genomic_DNA"/>
</dbReference>
<organism evidence="8 9">
    <name type="scientific">Chlorella vulgaris</name>
    <name type="common">Green alga</name>
    <dbReference type="NCBI Taxonomy" id="3077"/>
    <lineage>
        <taxon>Eukaryota</taxon>
        <taxon>Viridiplantae</taxon>
        <taxon>Chlorophyta</taxon>
        <taxon>core chlorophytes</taxon>
        <taxon>Trebouxiophyceae</taxon>
        <taxon>Chlorellales</taxon>
        <taxon>Chlorellaceae</taxon>
        <taxon>Chlorella clade</taxon>
        <taxon>Chlorella</taxon>
    </lineage>
</organism>
<keyword evidence="9" id="KW-1185">Reference proteome</keyword>
<sequence length="288" mass="30504">MMQAGAGGLPTVVLRAADGSATATVHQHGATLTSWAVSGAEKEEEELLFVSPLAVFAPPKAIRGGAPICFPQFGSLGPLKAQHGFARNMEWAVDEVAGDSCSLVLCSDAATRAEWPHHFKLTMQVSLLPNGALQQSLRVLNTGDSPFEFTTALHTYFRVSDVSKASVVGLKGLSYFDNAAGSLATDDADAVTFTGEVDRAYIGAPSPLKLVDLGRGAVVMVHKEGFQDAVVWNPWEAKAAGMADLGPEHWRGFVCVEVAQARSGAVTLAPGQDWEGRLRLERDTLGES</sequence>
<dbReference type="InterPro" id="IPR011013">
    <property type="entry name" value="Gal_mutarotase_sf_dom"/>
</dbReference>
<dbReference type="InterPro" id="IPR025532">
    <property type="entry name" value="G6P_1-epimerase"/>
</dbReference>
<dbReference type="Proteomes" id="UP001055712">
    <property type="component" value="Unassembled WGS sequence"/>
</dbReference>
<evidence type="ECO:0000256" key="7">
    <source>
        <dbReference type="PIRSR" id="PIRSR016020-2"/>
    </source>
</evidence>